<evidence type="ECO:0000313" key="4">
    <source>
        <dbReference type="EMBL" id="WOX31521.1"/>
    </source>
</evidence>
<keyword evidence="6" id="KW-1185">Reference proteome</keyword>
<evidence type="ECO:0000313" key="6">
    <source>
        <dbReference type="Proteomes" id="UP001304419"/>
    </source>
</evidence>
<dbReference type="Proteomes" id="UP001304419">
    <property type="component" value="Chromosome 2"/>
</dbReference>
<feature type="domain" description="Isochorismatase-like" evidence="2">
    <location>
        <begin position="4"/>
        <end position="160"/>
    </location>
</feature>
<dbReference type="CDD" id="cd01014">
    <property type="entry name" value="nicotinamidase_related"/>
    <property type="match status" value="1"/>
</dbReference>
<keyword evidence="1 3" id="KW-0378">Hydrolase</keyword>
<dbReference type="EMBL" id="WEIA01000007">
    <property type="protein sequence ID" value="NLR22213.1"/>
    <property type="molecule type" value="Genomic_DNA"/>
</dbReference>
<dbReference type="Proteomes" id="UP000646877">
    <property type="component" value="Unassembled WGS sequence"/>
</dbReference>
<name>A0A8I2H2J8_9GAMM</name>
<dbReference type="InterPro" id="IPR036380">
    <property type="entry name" value="Isochorismatase-like_sf"/>
</dbReference>
<dbReference type="PANTHER" id="PTHR43540">
    <property type="entry name" value="PEROXYUREIDOACRYLATE/UREIDOACRYLATE AMIDOHYDROLASE-RELATED"/>
    <property type="match status" value="1"/>
</dbReference>
<sequence>MNNSALLVIDIQNDYFPRGLFPLWNTKNTLANINSAIKKAAEQNMEVIYVQHIANPEQGKAPFFNADTSGVDLHNGLRQARENGHHIVKSYADSFEQTSLNDLLQSKDIDTLYICGMMTQNCVTHTALSKSAEQYNVYILSDCCTTVDEMIHKIALNGVSTRVPLIAVSQM</sequence>
<dbReference type="PANTHER" id="PTHR43540:SF15">
    <property type="entry name" value="BLR5631 PROTEIN"/>
    <property type="match status" value="1"/>
</dbReference>
<dbReference type="RefSeq" id="WP_039495348.1">
    <property type="nucleotide sequence ID" value="NZ_CBCSDF010000005.1"/>
</dbReference>
<evidence type="ECO:0000313" key="5">
    <source>
        <dbReference type="Proteomes" id="UP000646877"/>
    </source>
</evidence>
<gene>
    <name evidence="3" type="ORF">F9Y85_12935</name>
    <name evidence="4" type="ORF">R5H13_21520</name>
</gene>
<dbReference type="Pfam" id="PF00857">
    <property type="entry name" value="Isochorismatase"/>
    <property type="match status" value="1"/>
</dbReference>
<dbReference type="Gene3D" id="3.40.50.850">
    <property type="entry name" value="Isochorismatase-like"/>
    <property type="match status" value="1"/>
</dbReference>
<dbReference type="EC" id="3.-.-.-" evidence="4"/>
<evidence type="ECO:0000259" key="2">
    <source>
        <dbReference type="Pfam" id="PF00857"/>
    </source>
</evidence>
<dbReference type="InterPro" id="IPR000868">
    <property type="entry name" value="Isochorismatase-like_dom"/>
</dbReference>
<dbReference type="InterPro" id="IPR050272">
    <property type="entry name" value="Isochorismatase-like_hydrls"/>
</dbReference>
<reference evidence="3" key="1">
    <citation type="submission" date="2019-10" db="EMBL/GenBank/DDBJ databases">
        <authorList>
            <person name="Paulsen S."/>
        </authorList>
    </citation>
    <scope>NUCLEOTIDE SEQUENCE</scope>
    <source>
        <strain evidence="3">LMG 19692</strain>
    </source>
</reference>
<dbReference type="EMBL" id="CP137579">
    <property type="protein sequence ID" value="WOX31521.1"/>
    <property type="molecule type" value="Genomic_DNA"/>
</dbReference>
<dbReference type="SUPFAM" id="SSF52499">
    <property type="entry name" value="Isochorismatase-like hydrolases"/>
    <property type="match status" value="1"/>
</dbReference>
<dbReference type="AlphaFoldDB" id="A0A8I2H2J8"/>
<protein>
    <submittedName>
        <fullName evidence="3 4">Cysteine hydrolase</fullName>
        <ecNumber evidence="4">3.-.-.-</ecNumber>
    </submittedName>
</protein>
<accession>A0A8I2H2J8</accession>
<evidence type="ECO:0000313" key="3">
    <source>
        <dbReference type="EMBL" id="NLR22213.1"/>
    </source>
</evidence>
<proteinExistence type="predicted"/>
<organism evidence="3 5">
    <name type="scientific">Pseudoalteromonas maricaloris</name>
    <dbReference type="NCBI Taxonomy" id="184924"/>
    <lineage>
        <taxon>Bacteria</taxon>
        <taxon>Pseudomonadati</taxon>
        <taxon>Pseudomonadota</taxon>
        <taxon>Gammaproteobacteria</taxon>
        <taxon>Alteromonadales</taxon>
        <taxon>Pseudoalteromonadaceae</taxon>
        <taxon>Pseudoalteromonas</taxon>
    </lineage>
</organism>
<reference evidence="4 6" key="2">
    <citation type="submission" date="2023-10" db="EMBL/GenBank/DDBJ databases">
        <title>To unveil natural product biosynthetic capacity in Pseudoalteromonas.</title>
        <authorList>
            <person name="Wang J."/>
        </authorList>
    </citation>
    <scope>NUCLEOTIDE SEQUENCE [LARGE SCALE GENOMIC DNA]</scope>
    <source>
        <strain evidence="4 6">DSM 15914</strain>
    </source>
</reference>
<dbReference type="GO" id="GO:0016787">
    <property type="term" value="F:hydrolase activity"/>
    <property type="evidence" value="ECO:0007669"/>
    <property type="project" value="UniProtKB-KW"/>
</dbReference>
<evidence type="ECO:0000256" key="1">
    <source>
        <dbReference type="ARBA" id="ARBA00022801"/>
    </source>
</evidence>